<evidence type="ECO:0000259" key="1">
    <source>
        <dbReference type="Pfam" id="PF01814"/>
    </source>
</evidence>
<keyword evidence="3" id="KW-1185">Reference proteome</keyword>
<dbReference type="PANTHER" id="PTHR35585">
    <property type="entry name" value="HHE DOMAIN PROTEIN (AFU_ORTHOLOGUE AFUA_4G00730)"/>
    <property type="match status" value="1"/>
</dbReference>
<feature type="domain" description="Hemerythrin-like" evidence="1">
    <location>
        <begin position="17"/>
        <end position="135"/>
    </location>
</feature>
<name>A0A4Y9T4P2_9BURK</name>
<dbReference type="EMBL" id="SPUM01000014">
    <property type="protein sequence ID" value="TFW35156.1"/>
    <property type="molecule type" value="Genomic_DNA"/>
</dbReference>
<dbReference type="CDD" id="cd12108">
    <property type="entry name" value="Hr-like"/>
    <property type="match status" value="1"/>
</dbReference>
<comment type="caution">
    <text evidence="2">The sequence shown here is derived from an EMBL/GenBank/DDBJ whole genome shotgun (WGS) entry which is preliminary data.</text>
</comment>
<evidence type="ECO:0000313" key="2">
    <source>
        <dbReference type="EMBL" id="TFW35156.1"/>
    </source>
</evidence>
<dbReference type="Proteomes" id="UP000297258">
    <property type="component" value="Unassembled WGS sequence"/>
</dbReference>
<dbReference type="OrthoDB" id="5512987at2"/>
<sequence length="189" mass="21538">MDKNHANDTAEQPAGDAISVLCDDHNRLRGLFKYFGQLKGDGATTERMNVAEEICKELLIHTIIEEELFYPAAREVVTDELIDEAQVEHDAAKHLMQQLIPMRQDNSHFCAKMAVLRESVKHHMEEEEEYVFPKVKSSRLDLAMLGKELLQRRTELRDELKTVGNLVGFQPVKHFVGKQRGGSAARINK</sequence>
<dbReference type="InterPro" id="IPR012312">
    <property type="entry name" value="Hemerythrin-like"/>
</dbReference>
<reference evidence="2 3" key="1">
    <citation type="submission" date="2019-03" db="EMBL/GenBank/DDBJ databases">
        <title>Draft genome of Massilia hortus sp. nov., a novel bacterial species of the Oxalobacteraceae family.</title>
        <authorList>
            <person name="Peta V."/>
            <person name="Raths R."/>
            <person name="Bucking H."/>
        </authorList>
    </citation>
    <scope>NUCLEOTIDE SEQUENCE [LARGE SCALE GENOMIC DNA]</scope>
    <source>
        <strain evidence="2 3">ONC3</strain>
    </source>
</reference>
<protein>
    <submittedName>
        <fullName evidence="2">Hemerythrin domain-containing protein</fullName>
    </submittedName>
</protein>
<proteinExistence type="predicted"/>
<accession>A0A4Y9T4P2</accession>
<dbReference type="Gene3D" id="1.20.120.520">
    <property type="entry name" value="nmb1532 protein domain like"/>
    <property type="match status" value="1"/>
</dbReference>
<organism evidence="2 3">
    <name type="scientific">Massilia horti</name>
    <dbReference type="NCBI Taxonomy" id="2562153"/>
    <lineage>
        <taxon>Bacteria</taxon>
        <taxon>Pseudomonadati</taxon>
        <taxon>Pseudomonadota</taxon>
        <taxon>Betaproteobacteria</taxon>
        <taxon>Burkholderiales</taxon>
        <taxon>Oxalobacteraceae</taxon>
        <taxon>Telluria group</taxon>
        <taxon>Massilia</taxon>
    </lineage>
</organism>
<dbReference type="RefSeq" id="WP_135188164.1">
    <property type="nucleotide sequence ID" value="NZ_SPUM01000014.1"/>
</dbReference>
<gene>
    <name evidence="2" type="ORF">E4O92_02445</name>
</gene>
<dbReference type="AlphaFoldDB" id="A0A4Y9T4P2"/>
<evidence type="ECO:0000313" key="3">
    <source>
        <dbReference type="Proteomes" id="UP000297258"/>
    </source>
</evidence>
<dbReference type="Pfam" id="PF01814">
    <property type="entry name" value="Hemerythrin"/>
    <property type="match status" value="1"/>
</dbReference>
<dbReference type="PANTHER" id="PTHR35585:SF1">
    <property type="entry name" value="HHE DOMAIN PROTEIN (AFU_ORTHOLOGUE AFUA_4G00730)"/>
    <property type="match status" value="1"/>
</dbReference>